<keyword evidence="3" id="KW-0732">Signal</keyword>
<feature type="transmembrane region" description="Helical" evidence="2">
    <location>
        <begin position="235"/>
        <end position="252"/>
    </location>
</feature>
<reference evidence="4 5" key="1">
    <citation type="submission" date="2024-05" db="EMBL/GenBank/DDBJ databases">
        <title>A draft genome resource for the thread blight pathogen Marasmius tenuissimus strain MS-2.</title>
        <authorList>
            <person name="Yulfo-Soto G.E."/>
            <person name="Baruah I.K."/>
            <person name="Amoako-Attah I."/>
            <person name="Bukari Y."/>
            <person name="Meinhardt L.W."/>
            <person name="Bailey B.A."/>
            <person name="Cohen S.P."/>
        </authorList>
    </citation>
    <scope>NUCLEOTIDE SEQUENCE [LARGE SCALE GENOMIC DNA]</scope>
    <source>
        <strain evidence="4 5">MS-2</strain>
    </source>
</reference>
<dbReference type="EMBL" id="JBBXMP010000004">
    <property type="protein sequence ID" value="KAL0071058.1"/>
    <property type="molecule type" value="Genomic_DNA"/>
</dbReference>
<gene>
    <name evidence="4" type="ORF">AAF712_001616</name>
</gene>
<feature type="chain" id="PRO_5045673498" evidence="3">
    <location>
        <begin position="21"/>
        <end position="364"/>
    </location>
</feature>
<evidence type="ECO:0000313" key="4">
    <source>
        <dbReference type="EMBL" id="KAL0071058.1"/>
    </source>
</evidence>
<comment type="caution">
    <text evidence="4">The sequence shown here is derived from an EMBL/GenBank/DDBJ whole genome shotgun (WGS) entry which is preliminary data.</text>
</comment>
<protein>
    <submittedName>
        <fullName evidence="4">Uncharacterized protein</fullName>
    </submittedName>
</protein>
<evidence type="ECO:0000256" key="1">
    <source>
        <dbReference type="SAM" id="MobiDB-lite"/>
    </source>
</evidence>
<sequence length="364" mass="40500">MLLRLPLLLFFLTLQRRTAASADFSQCLSLVRNSTFGPHAGLDNHGAFPTNVSDATAIPYEVCVEKCGAGPTAFNWSQFAQEFSAWLLPYLALLSQLPFGAHDRWHNLLAVLLTVGSPAIAAYSIVITVLNGRWLTRLFSRYTYPNSRRAVRVLNSLQQSPLRINPDGCLLASLVVLPENDEWWSELVLWLEYAHSWSISAVSSIAWVVIAYVFTIIDSFTDDVEATVEVNGQGVGSIWLWLIPIVISWLQISPKCDSDRVRTALDRANESAYVATYDPDRIIPASRMSNQRAIYLDCDKLQTLHADQHISVPVFNYARLFAWTEAVQAVAAAFSEATRHADSSEPVNPDVDWVEGKPLSEGST</sequence>
<feature type="transmembrane region" description="Helical" evidence="2">
    <location>
        <begin position="194"/>
        <end position="214"/>
    </location>
</feature>
<proteinExistence type="predicted"/>
<keyword evidence="2" id="KW-1133">Transmembrane helix</keyword>
<evidence type="ECO:0000256" key="2">
    <source>
        <dbReference type="SAM" id="Phobius"/>
    </source>
</evidence>
<dbReference type="Proteomes" id="UP001437256">
    <property type="component" value="Unassembled WGS sequence"/>
</dbReference>
<feature type="signal peptide" evidence="3">
    <location>
        <begin position="1"/>
        <end position="20"/>
    </location>
</feature>
<accession>A0ABR3ADH0</accession>
<keyword evidence="2" id="KW-0812">Transmembrane</keyword>
<keyword evidence="5" id="KW-1185">Reference proteome</keyword>
<name>A0ABR3ADH0_9AGAR</name>
<feature type="transmembrane region" description="Helical" evidence="2">
    <location>
        <begin position="108"/>
        <end position="130"/>
    </location>
</feature>
<organism evidence="4 5">
    <name type="scientific">Marasmius tenuissimus</name>
    <dbReference type="NCBI Taxonomy" id="585030"/>
    <lineage>
        <taxon>Eukaryota</taxon>
        <taxon>Fungi</taxon>
        <taxon>Dikarya</taxon>
        <taxon>Basidiomycota</taxon>
        <taxon>Agaricomycotina</taxon>
        <taxon>Agaricomycetes</taxon>
        <taxon>Agaricomycetidae</taxon>
        <taxon>Agaricales</taxon>
        <taxon>Marasmiineae</taxon>
        <taxon>Marasmiaceae</taxon>
        <taxon>Marasmius</taxon>
    </lineage>
</organism>
<keyword evidence="2" id="KW-0472">Membrane</keyword>
<feature type="region of interest" description="Disordered" evidence="1">
    <location>
        <begin position="339"/>
        <end position="364"/>
    </location>
</feature>
<evidence type="ECO:0000313" key="5">
    <source>
        <dbReference type="Proteomes" id="UP001437256"/>
    </source>
</evidence>
<evidence type="ECO:0000256" key="3">
    <source>
        <dbReference type="SAM" id="SignalP"/>
    </source>
</evidence>